<keyword evidence="6" id="KW-1185">Reference proteome</keyword>
<protein>
    <submittedName>
        <fullName evidence="7">C-type lectin domain family 4 member G-like</fullName>
    </submittedName>
</protein>
<evidence type="ECO:0000256" key="2">
    <source>
        <dbReference type="ARBA" id="ARBA00023157"/>
    </source>
</evidence>
<keyword evidence="2" id="KW-1015">Disulfide bond</keyword>
<keyword evidence="4" id="KW-1133">Transmembrane helix</keyword>
<dbReference type="Gene3D" id="3.10.100.10">
    <property type="entry name" value="Mannose-Binding Protein A, subunit A"/>
    <property type="match status" value="1"/>
</dbReference>
<dbReference type="PROSITE" id="PS50041">
    <property type="entry name" value="C_TYPE_LECTIN_2"/>
    <property type="match status" value="1"/>
</dbReference>
<dbReference type="InterPro" id="IPR018378">
    <property type="entry name" value="C-type_lectin_CS"/>
</dbReference>
<dbReference type="PROSITE" id="PS00615">
    <property type="entry name" value="C_TYPE_LECTIN_1"/>
    <property type="match status" value="1"/>
</dbReference>
<dbReference type="RefSeq" id="XP_006869056.1">
    <property type="nucleotide sequence ID" value="XM_006868994.1"/>
</dbReference>
<keyword evidence="4" id="KW-0472">Membrane</keyword>
<evidence type="ECO:0000313" key="7">
    <source>
        <dbReference type="RefSeq" id="XP_006869056.1"/>
    </source>
</evidence>
<dbReference type="Proteomes" id="UP000504623">
    <property type="component" value="Unplaced"/>
</dbReference>
<accession>A0A9B0WV33</accession>
<dbReference type="InterPro" id="IPR016186">
    <property type="entry name" value="C-type_lectin-like/link_sf"/>
</dbReference>
<reference evidence="7" key="1">
    <citation type="submission" date="2025-08" db="UniProtKB">
        <authorList>
            <consortium name="RefSeq"/>
        </authorList>
    </citation>
    <scope>IDENTIFICATION</scope>
    <source>
        <tissue evidence="7">Spleen</tissue>
    </source>
</reference>
<feature type="transmembrane region" description="Helical" evidence="4">
    <location>
        <begin position="32"/>
        <end position="53"/>
    </location>
</feature>
<dbReference type="SMART" id="SM00034">
    <property type="entry name" value="CLECT"/>
    <property type="match status" value="1"/>
</dbReference>
<evidence type="ECO:0000256" key="1">
    <source>
        <dbReference type="ARBA" id="ARBA00022734"/>
    </source>
</evidence>
<keyword evidence="4" id="KW-0812">Transmembrane</keyword>
<evidence type="ECO:0000256" key="4">
    <source>
        <dbReference type="SAM" id="Phobius"/>
    </source>
</evidence>
<dbReference type="GeneID" id="102841501"/>
<dbReference type="SUPFAM" id="SSF56436">
    <property type="entry name" value="C-type lectin-like"/>
    <property type="match status" value="1"/>
</dbReference>
<organism evidence="6 7">
    <name type="scientific">Chrysochloris asiatica</name>
    <name type="common">Cape golden mole</name>
    <dbReference type="NCBI Taxonomy" id="185453"/>
    <lineage>
        <taxon>Eukaryota</taxon>
        <taxon>Metazoa</taxon>
        <taxon>Chordata</taxon>
        <taxon>Craniata</taxon>
        <taxon>Vertebrata</taxon>
        <taxon>Euteleostomi</taxon>
        <taxon>Mammalia</taxon>
        <taxon>Eutheria</taxon>
        <taxon>Afrotheria</taxon>
        <taxon>Chrysochloridae</taxon>
        <taxon>Chrysochlorinae</taxon>
        <taxon>Chrysochloris</taxon>
    </lineage>
</organism>
<dbReference type="InterPro" id="IPR001304">
    <property type="entry name" value="C-type_lectin-like"/>
</dbReference>
<dbReference type="AlphaFoldDB" id="A0A9B0WV33"/>
<gene>
    <name evidence="7" type="primary">LOC102841501</name>
</gene>
<keyword evidence="3" id="KW-0175">Coiled coil</keyword>
<dbReference type="PANTHER" id="PTHR22803">
    <property type="entry name" value="MANNOSE, PHOSPHOLIPASE, LECTIN RECEPTOR RELATED"/>
    <property type="match status" value="1"/>
</dbReference>
<feature type="coiled-coil region" evidence="3">
    <location>
        <begin position="95"/>
        <end position="154"/>
    </location>
</feature>
<evidence type="ECO:0000313" key="6">
    <source>
        <dbReference type="Proteomes" id="UP000504623"/>
    </source>
</evidence>
<name>A0A9B0WV33_CHRAS</name>
<dbReference type="InterPro" id="IPR016187">
    <property type="entry name" value="CTDL_fold"/>
</dbReference>
<evidence type="ECO:0000256" key="3">
    <source>
        <dbReference type="SAM" id="Coils"/>
    </source>
</evidence>
<evidence type="ECO:0000259" key="5">
    <source>
        <dbReference type="PROSITE" id="PS50041"/>
    </source>
</evidence>
<keyword evidence="1" id="KW-0430">Lectin</keyword>
<dbReference type="Pfam" id="PF00059">
    <property type="entry name" value="Lectin_C"/>
    <property type="match status" value="1"/>
</dbReference>
<sequence>MDNSGYSKWSSRSADVPGGHWGRWECEGRTSFLVALAVLVAAVLWAIILSILLSHASKEREELLDHQDLLRTNASKQAAALDIQEKELGACRTCCSETQAQLQTSQAKLKEAQQKLLEQGSTLNELRESVTKDLAQARRNREDFRNQLLRALEAANLGNNSCEPCPTSWMPFAGSCYLFSQKRGKWQEAQKSCADSGAHLVIVGGLEEQTFLSRNTSGRNFWLGLSAVRSKNKIQSYQWMDGVQLTFSHWNEGEPNDWWGKENCIVMLPTGLWNDATCSVMYNWICEKRHRC</sequence>
<feature type="domain" description="C-type lectin" evidence="5">
    <location>
        <begin position="172"/>
        <end position="287"/>
    </location>
</feature>
<proteinExistence type="predicted"/>
<dbReference type="InterPro" id="IPR050111">
    <property type="entry name" value="C-type_lectin/snaclec_domain"/>
</dbReference>
<dbReference type="GO" id="GO:0030246">
    <property type="term" value="F:carbohydrate binding"/>
    <property type="evidence" value="ECO:0007669"/>
    <property type="project" value="UniProtKB-KW"/>
</dbReference>
<dbReference type="OrthoDB" id="6133475at2759"/>